<dbReference type="PANTHER" id="PTHR33127:SF5">
    <property type="entry name" value="TRANSMEMBRANE PROTEIN"/>
    <property type="match status" value="1"/>
</dbReference>
<sequence length="489" mass="56049">MKEVILIEVVRLDFSSMEWKEVSSFGDHVLFSGNNTTACCSAAELGFNRGCLYYTLPEDQSLYKFEFDDTGTSILPCLKLPTPWFSSGWIMMPTTSRVGDGQKRIELTVNKCEEKGYIINPGVEIIGEAKQQPWSILDKDSLQMISSYLHPIDYKKFRQVCKANRLNLPIVKQTSTSKIIISNTYASPWLVYSTNKDCNVYTFVDPMHDNENYFMKFPQLRGATIRFQKGGWLLMSERYYRLFFHNPFTKETIELPNLPKCYTWTNISFSSLPTCSDCVVFGIKVSDNGGIGVYITARGEKSWRFYEFENIDTQVYYMPLLNTHALYKGILYCVDYNGRLGALELEDKSGTSELEDKISCNFKVLQKPYGTFNRSYLSFLVECGGDLLLVKLGRIGTFVGIFKLDFSKMEWIRIKILLPVLIWRTKFISLDCPYTGKEFYSIHLIRVVIILRGGGHHGLGLNLIGHVPLLRSSIGLRLYRNNVLVYSSE</sequence>
<evidence type="ECO:0000313" key="2">
    <source>
        <dbReference type="EMBL" id="KAI3934489.1"/>
    </source>
</evidence>
<proteinExistence type="predicted"/>
<organism evidence="2 3">
    <name type="scientific">Papaver atlanticum</name>
    <dbReference type="NCBI Taxonomy" id="357466"/>
    <lineage>
        <taxon>Eukaryota</taxon>
        <taxon>Viridiplantae</taxon>
        <taxon>Streptophyta</taxon>
        <taxon>Embryophyta</taxon>
        <taxon>Tracheophyta</taxon>
        <taxon>Spermatophyta</taxon>
        <taxon>Magnoliopsida</taxon>
        <taxon>Ranunculales</taxon>
        <taxon>Papaveraceae</taxon>
        <taxon>Papaveroideae</taxon>
        <taxon>Papaver</taxon>
    </lineage>
</organism>
<feature type="non-terminal residue" evidence="2">
    <location>
        <position position="1"/>
    </location>
</feature>
<dbReference type="Pfam" id="PF03478">
    <property type="entry name" value="Beta-prop_KIB1-4"/>
    <property type="match status" value="2"/>
</dbReference>
<accession>A0AAD4T109</accession>
<evidence type="ECO:0000259" key="1">
    <source>
        <dbReference type="Pfam" id="PF03478"/>
    </source>
</evidence>
<protein>
    <recommendedName>
        <fullName evidence="1">KIB1-4 beta-propeller domain-containing protein</fullName>
    </recommendedName>
</protein>
<dbReference type="AlphaFoldDB" id="A0AAD4T109"/>
<dbReference type="PANTHER" id="PTHR33127">
    <property type="entry name" value="TRANSMEMBRANE PROTEIN"/>
    <property type="match status" value="1"/>
</dbReference>
<evidence type="ECO:0000313" key="3">
    <source>
        <dbReference type="Proteomes" id="UP001202328"/>
    </source>
</evidence>
<feature type="domain" description="KIB1-4 beta-propeller" evidence="1">
    <location>
        <begin position="3"/>
        <end position="59"/>
    </location>
</feature>
<dbReference type="InterPro" id="IPR005174">
    <property type="entry name" value="KIB1-4_b-propeller"/>
</dbReference>
<feature type="domain" description="KIB1-4 beta-propeller" evidence="1">
    <location>
        <begin position="208"/>
        <end position="417"/>
    </location>
</feature>
<gene>
    <name evidence="2" type="ORF">MKW98_005434</name>
</gene>
<name>A0AAD4T109_9MAGN</name>
<reference evidence="2" key="1">
    <citation type="submission" date="2022-04" db="EMBL/GenBank/DDBJ databases">
        <title>A functionally conserved STORR gene fusion in Papaver species that diverged 16.8 million years ago.</title>
        <authorList>
            <person name="Catania T."/>
        </authorList>
    </citation>
    <scope>NUCLEOTIDE SEQUENCE</scope>
    <source>
        <strain evidence="2">S-188037</strain>
    </source>
</reference>
<dbReference type="Proteomes" id="UP001202328">
    <property type="component" value="Unassembled WGS sequence"/>
</dbReference>
<keyword evidence="3" id="KW-1185">Reference proteome</keyword>
<dbReference type="EMBL" id="JAJJMB010006510">
    <property type="protein sequence ID" value="KAI3934489.1"/>
    <property type="molecule type" value="Genomic_DNA"/>
</dbReference>
<comment type="caution">
    <text evidence="2">The sequence shown here is derived from an EMBL/GenBank/DDBJ whole genome shotgun (WGS) entry which is preliminary data.</text>
</comment>